<proteinExistence type="inferred from homology"/>
<dbReference type="InterPro" id="IPR009003">
    <property type="entry name" value="Peptidase_S1_PA"/>
</dbReference>
<dbReference type="InterPro" id="IPR008256">
    <property type="entry name" value="Peptidase_S1B"/>
</dbReference>
<dbReference type="InterPro" id="IPR043504">
    <property type="entry name" value="Peptidase_S1_PA_chymotrypsin"/>
</dbReference>
<feature type="active site" description="Charge relay system" evidence="6">
    <location>
        <position position="173"/>
    </location>
</feature>
<dbReference type="GO" id="GO:0006508">
    <property type="term" value="P:proteolysis"/>
    <property type="evidence" value="ECO:0007669"/>
    <property type="project" value="UniProtKB-KW"/>
</dbReference>
<feature type="active site" description="Charge relay system" evidence="6">
    <location>
        <position position="252"/>
    </location>
</feature>
<dbReference type="Pfam" id="PF13365">
    <property type="entry name" value="Trypsin_2"/>
    <property type="match status" value="1"/>
</dbReference>
<dbReference type="RefSeq" id="WP_085794155.1">
    <property type="nucleotide sequence ID" value="NZ_FWFO01000001.1"/>
</dbReference>
<dbReference type="OrthoDB" id="500593at2"/>
<dbReference type="PRINTS" id="PR00839">
    <property type="entry name" value="V8PROTEASE"/>
</dbReference>
<organism evidence="8 9">
    <name type="scientific">Falsiruegeria litorea R37</name>
    <dbReference type="NCBI Taxonomy" id="1200284"/>
    <lineage>
        <taxon>Bacteria</taxon>
        <taxon>Pseudomonadati</taxon>
        <taxon>Pseudomonadota</taxon>
        <taxon>Alphaproteobacteria</taxon>
        <taxon>Rhodobacterales</taxon>
        <taxon>Roseobacteraceae</taxon>
        <taxon>Falsiruegeria</taxon>
    </lineage>
</organism>
<evidence type="ECO:0000313" key="8">
    <source>
        <dbReference type="EMBL" id="SLN19397.1"/>
    </source>
</evidence>
<name>A0A1Y5RK37_9RHOB</name>
<evidence type="ECO:0000256" key="7">
    <source>
        <dbReference type="RuleBase" id="RU004296"/>
    </source>
</evidence>
<dbReference type="Proteomes" id="UP000193077">
    <property type="component" value="Unassembled WGS sequence"/>
</dbReference>
<keyword evidence="9" id="KW-1185">Reference proteome</keyword>
<comment type="similarity">
    <text evidence="1 7">Belongs to the peptidase S1B family.</text>
</comment>
<dbReference type="SUPFAM" id="SSF50494">
    <property type="entry name" value="Trypsin-like serine proteases"/>
    <property type="match status" value="1"/>
</dbReference>
<protein>
    <recommendedName>
        <fullName evidence="7">Serine protease</fullName>
        <ecNumber evidence="7">3.4.21.-</ecNumber>
    </recommendedName>
</protein>
<reference evidence="8 9" key="1">
    <citation type="submission" date="2017-03" db="EMBL/GenBank/DDBJ databases">
        <authorList>
            <person name="Afonso C.L."/>
            <person name="Miller P.J."/>
            <person name="Scott M.A."/>
            <person name="Spackman E."/>
            <person name="Goraichik I."/>
            <person name="Dimitrov K.M."/>
            <person name="Suarez D.L."/>
            <person name="Swayne D.E."/>
        </authorList>
    </citation>
    <scope>NUCLEOTIDE SEQUENCE [LARGE SCALE GENOMIC DNA]</scope>
    <source>
        <strain evidence="8 9">CECT 7639</strain>
    </source>
</reference>
<evidence type="ECO:0000256" key="5">
    <source>
        <dbReference type="ARBA" id="ARBA00022825"/>
    </source>
</evidence>
<evidence type="ECO:0000256" key="2">
    <source>
        <dbReference type="ARBA" id="ARBA00022670"/>
    </source>
</evidence>
<evidence type="ECO:0000256" key="6">
    <source>
        <dbReference type="PIRSR" id="PIRSR608256-1"/>
    </source>
</evidence>
<feature type="active site" description="Charge relay system" evidence="6">
    <location>
        <position position="129"/>
    </location>
</feature>
<dbReference type="EMBL" id="FWFO01000001">
    <property type="protein sequence ID" value="SLN19397.1"/>
    <property type="molecule type" value="Genomic_DNA"/>
</dbReference>
<accession>A0A1Y5RK37</accession>
<dbReference type="EC" id="3.4.21.-" evidence="7"/>
<evidence type="ECO:0000256" key="1">
    <source>
        <dbReference type="ARBA" id="ARBA00008764"/>
    </source>
</evidence>
<dbReference type="PANTHER" id="PTHR36234">
    <property type="entry name" value="LYSYL ENDOPEPTIDASE"/>
    <property type="match status" value="1"/>
</dbReference>
<dbReference type="PANTHER" id="PTHR36234:SF5">
    <property type="entry name" value="LYSYL ENDOPEPTIDASE"/>
    <property type="match status" value="1"/>
</dbReference>
<dbReference type="AlphaFoldDB" id="A0A1Y5RK37"/>
<evidence type="ECO:0000256" key="4">
    <source>
        <dbReference type="ARBA" id="ARBA00022801"/>
    </source>
</evidence>
<evidence type="ECO:0000313" key="9">
    <source>
        <dbReference type="Proteomes" id="UP000193077"/>
    </source>
</evidence>
<keyword evidence="3" id="KW-0732">Signal</keyword>
<keyword evidence="4 7" id="KW-0378">Hydrolase</keyword>
<dbReference type="Gene3D" id="2.40.10.10">
    <property type="entry name" value="Trypsin-like serine proteases"/>
    <property type="match status" value="2"/>
</dbReference>
<dbReference type="GO" id="GO:0008236">
    <property type="term" value="F:serine-type peptidase activity"/>
    <property type="evidence" value="ECO:0007669"/>
    <property type="project" value="UniProtKB-KW"/>
</dbReference>
<keyword evidence="5 7" id="KW-0720">Serine protease</keyword>
<keyword evidence="2 7" id="KW-0645">Protease</keyword>
<sequence length="359" mass="39716">MAISPRDLGLENIQESLDRLSVRKDKWRKALQKIARGNGHSAESADRRLKAELRQRAMDEIESPEPQKFLQLTPGLGQEGHIGPRNNILSGEFLEIGILTARSVCRIAQGLKTGTGFLVGNSVVVTNHHVIGGPEQARNSVFEFLFDDNSIGTPRSTVSFVADVDHFFWSDEDLDICFLGLQGLADIKSFGWLPLLREEGKALMGDPTNIIQHPEGEKKRLVVHDSIFALVDNGTDADAFCWYTGDTNQGSSGSPVLNSRWEVLAVHHKSIPDTDVNGNVLDVNGKKIAEDRFAENAAEVHWLANEGVRVSRIVKKFEAASFDNEQYTAVRDGLLELWSDPLVTDRARMASFEGMNGQI</sequence>
<gene>
    <name evidence="8" type="ORF">TRL7639_00432</name>
</gene>
<evidence type="ECO:0000256" key="3">
    <source>
        <dbReference type="ARBA" id="ARBA00022729"/>
    </source>
</evidence>